<dbReference type="EMBL" id="JAUHTC010000082">
    <property type="protein sequence ID" value="MDN4520719.1"/>
    <property type="molecule type" value="Genomic_DNA"/>
</dbReference>
<comment type="caution">
    <text evidence="1">The sequence shown here is derived from an EMBL/GenBank/DDBJ whole genome shotgun (WGS) entry which is preliminary data.</text>
</comment>
<gene>
    <name evidence="1" type="ORF">QYF68_23300</name>
</gene>
<name>A0ABT8HIY0_MYCAO</name>
<keyword evidence="2" id="KW-1185">Reference proteome</keyword>
<sequence length="55" mass="6091">MNDWRAVAAKLGGIGRSTVFKLWHSGELDSVRIGKLRMSTDKQIADYITRLEGAA</sequence>
<evidence type="ECO:0000313" key="1">
    <source>
        <dbReference type="EMBL" id="MDN4520719.1"/>
    </source>
</evidence>
<protein>
    <recommendedName>
        <fullName evidence="3">Helix-turn-helix domain-containing protein</fullName>
    </recommendedName>
</protein>
<dbReference type="Proteomes" id="UP001172687">
    <property type="component" value="Unassembled WGS sequence"/>
</dbReference>
<accession>A0ABT8HIY0</accession>
<reference evidence="1" key="1">
    <citation type="submission" date="2023-07" db="EMBL/GenBank/DDBJ databases">
        <title>Degradation of tert-butanol by M. austroafricanum TBA100.</title>
        <authorList>
            <person name="Helbich S."/>
            <person name="Vainshtein Y."/>
        </authorList>
    </citation>
    <scope>NUCLEOTIDE SEQUENCE</scope>
    <source>
        <strain evidence="1">TBA100</strain>
    </source>
</reference>
<organism evidence="1 2">
    <name type="scientific">Mycolicibacterium austroafricanum</name>
    <name type="common">Mycobacterium austroafricanum</name>
    <dbReference type="NCBI Taxonomy" id="39687"/>
    <lineage>
        <taxon>Bacteria</taxon>
        <taxon>Bacillati</taxon>
        <taxon>Actinomycetota</taxon>
        <taxon>Actinomycetes</taxon>
        <taxon>Mycobacteriales</taxon>
        <taxon>Mycobacteriaceae</taxon>
        <taxon>Mycolicibacterium</taxon>
    </lineage>
</organism>
<evidence type="ECO:0008006" key="3">
    <source>
        <dbReference type="Google" id="ProtNLM"/>
    </source>
</evidence>
<evidence type="ECO:0000313" key="2">
    <source>
        <dbReference type="Proteomes" id="UP001172687"/>
    </source>
</evidence>
<dbReference type="RefSeq" id="WP_301161682.1">
    <property type="nucleotide sequence ID" value="NZ_JAUHTC010000082.1"/>
</dbReference>
<proteinExistence type="predicted"/>